<dbReference type="InterPro" id="IPR035197">
    <property type="entry name" value="DUF5313"/>
</dbReference>
<evidence type="ECO:0000256" key="1">
    <source>
        <dbReference type="SAM" id="Phobius"/>
    </source>
</evidence>
<dbReference type="EMBL" id="JBHSIS010000008">
    <property type="protein sequence ID" value="MFC4855686.1"/>
    <property type="molecule type" value="Genomic_DNA"/>
</dbReference>
<dbReference type="Proteomes" id="UP001595859">
    <property type="component" value="Unassembled WGS sequence"/>
</dbReference>
<name>A0ABV9S5D1_9PSEU</name>
<dbReference type="Pfam" id="PF17240">
    <property type="entry name" value="DUF5313"/>
    <property type="match status" value="1"/>
</dbReference>
<keyword evidence="1" id="KW-1133">Transmembrane helix</keyword>
<organism evidence="2 3">
    <name type="scientific">Actinophytocola glycyrrhizae</name>
    <dbReference type="NCBI Taxonomy" id="2044873"/>
    <lineage>
        <taxon>Bacteria</taxon>
        <taxon>Bacillati</taxon>
        <taxon>Actinomycetota</taxon>
        <taxon>Actinomycetes</taxon>
        <taxon>Pseudonocardiales</taxon>
        <taxon>Pseudonocardiaceae</taxon>
    </lineage>
</organism>
<sequence length="120" mass="13623">MDMTRPGPVQWVRYAYGARLPDRYREWVLHDATDRGWLARFALRVAAQTLPWLVAVFVVLVLFTPLPVGWVLGAIAMALGLSLYFTVTSADELTEARLVKHGYAPGTGKKRRKDKHVSQW</sequence>
<accession>A0ABV9S5D1</accession>
<reference evidence="3" key="1">
    <citation type="journal article" date="2019" name="Int. J. Syst. Evol. Microbiol.">
        <title>The Global Catalogue of Microorganisms (GCM) 10K type strain sequencing project: providing services to taxonomists for standard genome sequencing and annotation.</title>
        <authorList>
            <consortium name="The Broad Institute Genomics Platform"/>
            <consortium name="The Broad Institute Genome Sequencing Center for Infectious Disease"/>
            <person name="Wu L."/>
            <person name="Ma J."/>
        </authorList>
    </citation>
    <scope>NUCLEOTIDE SEQUENCE [LARGE SCALE GENOMIC DNA]</scope>
    <source>
        <strain evidence="3">ZS-22-S1</strain>
    </source>
</reference>
<protein>
    <submittedName>
        <fullName evidence="2">DUF5313 family protein</fullName>
    </submittedName>
</protein>
<proteinExistence type="predicted"/>
<keyword evidence="1" id="KW-0812">Transmembrane</keyword>
<keyword evidence="3" id="KW-1185">Reference proteome</keyword>
<keyword evidence="1" id="KW-0472">Membrane</keyword>
<comment type="caution">
    <text evidence="2">The sequence shown here is derived from an EMBL/GenBank/DDBJ whole genome shotgun (WGS) entry which is preliminary data.</text>
</comment>
<evidence type="ECO:0000313" key="2">
    <source>
        <dbReference type="EMBL" id="MFC4855686.1"/>
    </source>
</evidence>
<feature type="transmembrane region" description="Helical" evidence="1">
    <location>
        <begin position="69"/>
        <end position="87"/>
    </location>
</feature>
<evidence type="ECO:0000313" key="3">
    <source>
        <dbReference type="Proteomes" id="UP001595859"/>
    </source>
</evidence>
<feature type="transmembrane region" description="Helical" evidence="1">
    <location>
        <begin position="41"/>
        <end position="63"/>
    </location>
</feature>
<dbReference type="RefSeq" id="WP_378057644.1">
    <property type="nucleotide sequence ID" value="NZ_JBHSIS010000008.1"/>
</dbReference>
<gene>
    <name evidence="2" type="ORF">ACFPCV_19420</name>
</gene>